<comment type="catalytic activity">
    <reaction evidence="7">
        <text>L-cysteine + O2 = 3-sulfino-L-alanine + H(+)</text>
        <dbReference type="Rhea" id="RHEA:20441"/>
        <dbReference type="ChEBI" id="CHEBI:15378"/>
        <dbReference type="ChEBI" id="CHEBI:15379"/>
        <dbReference type="ChEBI" id="CHEBI:35235"/>
        <dbReference type="ChEBI" id="CHEBI:61085"/>
        <dbReference type="EC" id="1.13.11.20"/>
    </reaction>
    <physiologicalReaction direction="left-to-right" evidence="7">
        <dbReference type="Rhea" id="RHEA:20442"/>
    </physiologicalReaction>
</comment>
<evidence type="ECO:0000256" key="6">
    <source>
        <dbReference type="ARBA" id="ARBA00023004"/>
    </source>
</evidence>
<evidence type="ECO:0000313" key="9">
    <source>
        <dbReference type="Proteomes" id="UP001604277"/>
    </source>
</evidence>
<dbReference type="Pfam" id="PF07847">
    <property type="entry name" value="PCO_ADO"/>
    <property type="match status" value="1"/>
</dbReference>
<gene>
    <name evidence="8" type="ORF">Fot_21366</name>
</gene>
<dbReference type="EC" id="1.13.11.20" evidence="3"/>
<keyword evidence="8" id="KW-0223">Dioxygenase</keyword>
<sequence length="207" mass="23353">MHCFTAKTACAVLDVLGPPYCDAEGRHCQYYFDYPLANFPVDCLPVPEEEEDGLCVAAREGETRGLTKLAALFKRDKASSRERELTTLFDEDEELPALRELTVGIAEGKLNLSKIFPEFTTCAHAYPFSRDVPYKSWKRRSTPKFKNHDVCEIYDSNLPLFGQAFDSDEYSMMPTKLSKCGIDEVINSCSNSPHDTVAHQHRDTGLK</sequence>
<keyword evidence="4" id="KW-0479">Metal-binding</keyword>
<evidence type="ECO:0000256" key="5">
    <source>
        <dbReference type="ARBA" id="ARBA00023002"/>
    </source>
</evidence>
<keyword evidence="9" id="KW-1185">Reference proteome</keyword>
<keyword evidence="5" id="KW-0560">Oxidoreductase</keyword>
<protein>
    <recommendedName>
        <fullName evidence="3">cysteine dioxygenase</fullName>
        <ecNumber evidence="3">1.13.11.20</ecNumber>
    </recommendedName>
</protein>
<reference evidence="9" key="1">
    <citation type="submission" date="2024-07" db="EMBL/GenBank/DDBJ databases">
        <title>Two chromosome-level genome assemblies of Korean endemic species Abeliophyllum distichum and Forsythia ovata (Oleaceae).</title>
        <authorList>
            <person name="Jang H."/>
        </authorList>
    </citation>
    <scope>NUCLEOTIDE SEQUENCE [LARGE SCALE GENOMIC DNA]</scope>
</reference>
<dbReference type="Proteomes" id="UP001604277">
    <property type="component" value="Unassembled WGS sequence"/>
</dbReference>
<keyword evidence="6" id="KW-0408">Iron</keyword>
<comment type="cofactor">
    <cofactor evidence="1">
        <name>Fe(2+)</name>
        <dbReference type="ChEBI" id="CHEBI:29033"/>
    </cofactor>
</comment>
<dbReference type="PANTHER" id="PTHR22966:SF1">
    <property type="entry name" value="PLANT CYSTEINE OXIDASE 1"/>
    <property type="match status" value="1"/>
</dbReference>
<dbReference type="AlphaFoldDB" id="A0ABD1UUM5"/>
<dbReference type="InterPro" id="IPR012864">
    <property type="entry name" value="PCO/ADO"/>
</dbReference>
<dbReference type="PANTHER" id="PTHR22966">
    <property type="entry name" value="2-AMINOETHANETHIOL DIOXYGENASE"/>
    <property type="match status" value="1"/>
</dbReference>
<evidence type="ECO:0000256" key="1">
    <source>
        <dbReference type="ARBA" id="ARBA00001954"/>
    </source>
</evidence>
<evidence type="ECO:0000256" key="3">
    <source>
        <dbReference type="ARBA" id="ARBA00013133"/>
    </source>
</evidence>
<name>A0ABD1UUM5_9LAMI</name>
<comment type="caution">
    <text evidence="8">The sequence shown here is derived from an EMBL/GenBank/DDBJ whole genome shotgun (WGS) entry which is preliminary data.</text>
</comment>
<evidence type="ECO:0000313" key="8">
    <source>
        <dbReference type="EMBL" id="KAL2528765.1"/>
    </source>
</evidence>
<evidence type="ECO:0000256" key="4">
    <source>
        <dbReference type="ARBA" id="ARBA00022723"/>
    </source>
</evidence>
<proteinExistence type="inferred from homology"/>
<accession>A0ABD1UUM5</accession>
<evidence type="ECO:0000256" key="2">
    <source>
        <dbReference type="ARBA" id="ARBA00006622"/>
    </source>
</evidence>
<comment type="similarity">
    <text evidence="2">Belongs to the cysteine dioxygenase family.</text>
</comment>
<dbReference type="GO" id="GO:0017172">
    <property type="term" value="F:cysteine dioxygenase activity"/>
    <property type="evidence" value="ECO:0007669"/>
    <property type="project" value="UniProtKB-EC"/>
</dbReference>
<organism evidence="8 9">
    <name type="scientific">Forsythia ovata</name>
    <dbReference type="NCBI Taxonomy" id="205694"/>
    <lineage>
        <taxon>Eukaryota</taxon>
        <taxon>Viridiplantae</taxon>
        <taxon>Streptophyta</taxon>
        <taxon>Embryophyta</taxon>
        <taxon>Tracheophyta</taxon>
        <taxon>Spermatophyta</taxon>
        <taxon>Magnoliopsida</taxon>
        <taxon>eudicotyledons</taxon>
        <taxon>Gunneridae</taxon>
        <taxon>Pentapetalae</taxon>
        <taxon>asterids</taxon>
        <taxon>lamiids</taxon>
        <taxon>Lamiales</taxon>
        <taxon>Oleaceae</taxon>
        <taxon>Forsythieae</taxon>
        <taxon>Forsythia</taxon>
    </lineage>
</organism>
<evidence type="ECO:0000256" key="7">
    <source>
        <dbReference type="ARBA" id="ARBA00024284"/>
    </source>
</evidence>
<dbReference type="EMBL" id="JBFOLJ010000006">
    <property type="protein sequence ID" value="KAL2528765.1"/>
    <property type="molecule type" value="Genomic_DNA"/>
</dbReference>
<dbReference type="GO" id="GO:0046872">
    <property type="term" value="F:metal ion binding"/>
    <property type="evidence" value="ECO:0007669"/>
    <property type="project" value="UniProtKB-KW"/>
</dbReference>